<sequence>MLDKVCEIHWESGLLIRTPLHSSIISGIVLLTFLFSANGFLFGSHAAEEMISGAARIDFDFASRCESHSSLHHHGHSHHSHSDSECCGVHGHHSHDFRIGQPLIVSPFVFSSQRRFFDIVVYIPEVYLERFIPPQNNA</sequence>
<evidence type="ECO:0000313" key="2">
    <source>
        <dbReference type="EMBL" id="KIH77509.1"/>
    </source>
</evidence>
<dbReference type="EMBL" id="JWJD01000001">
    <property type="protein sequence ID" value="KIH77509.1"/>
    <property type="molecule type" value="Genomic_DNA"/>
</dbReference>
<keyword evidence="1" id="KW-1133">Transmembrane helix</keyword>
<evidence type="ECO:0000313" key="3">
    <source>
        <dbReference type="Proteomes" id="UP000035068"/>
    </source>
</evidence>
<keyword evidence="1" id="KW-0472">Membrane</keyword>
<dbReference type="AlphaFoldDB" id="A0A0C2DVN8"/>
<feature type="transmembrane region" description="Helical" evidence="1">
    <location>
        <begin position="20"/>
        <end position="42"/>
    </location>
</feature>
<proteinExistence type="predicted"/>
<evidence type="ECO:0000256" key="1">
    <source>
        <dbReference type="SAM" id="Phobius"/>
    </source>
</evidence>
<comment type="caution">
    <text evidence="2">The sequence shown here is derived from an EMBL/GenBank/DDBJ whole genome shotgun (WGS) entry which is preliminary data.</text>
</comment>
<name>A0A0C2DVN8_9BACT</name>
<gene>
    <name evidence="2" type="ORF">GFER_02050</name>
</gene>
<protein>
    <submittedName>
        <fullName evidence="2">Uncharacterized protein</fullName>
    </submittedName>
</protein>
<reference evidence="2 3" key="1">
    <citation type="submission" date="2014-12" db="EMBL/GenBank/DDBJ databases">
        <title>Genomes of Geoalkalibacter ferrihydriticus and Geoalkalibacter subterraneus, two haloalkaliphilic metal-reducing members of the Geobacteraceae.</title>
        <authorList>
            <person name="Badalamenti J.P."/>
            <person name="Torres C.I."/>
            <person name="Krajmalnik-Brown R."/>
            <person name="Bond D.R."/>
        </authorList>
    </citation>
    <scope>NUCLEOTIDE SEQUENCE [LARGE SCALE GENOMIC DNA]</scope>
    <source>
        <strain evidence="2 3">DSM 17813</strain>
    </source>
</reference>
<keyword evidence="3" id="KW-1185">Reference proteome</keyword>
<dbReference type="Proteomes" id="UP000035068">
    <property type="component" value="Unassembled WGS sequence"/>
</dbReference>
<keyword evidence="1" id="KW-0812">Transmembrane</keyword>
<accession>A0A0C2DVN8</accession>
<organism evidence="2 3">
    <name type="scientific">Geoalkalibacter ferrihydriticus DSM 17813</name>
    <dbReference type="NCBI Taxonomy" id="1121915"/>
    <lineage>
        <taxon>Bacteria</taxon>
        <taxon>Pseudomonadati</taxon>
        <taxon>Thermodesulfobacteriota</taxon>
        <taxon>Desulfuromonadia</taxon>
        <taxon>Desulfuromonadales</taxon>
        <taxon>Geoalkalibacteraceae</taxon>
        <taxon>Geoalkalibacter</taxon>
    </lineage>
</organism>